<protein>
    <submittedName>
        <fullName evidence="1">Uncharacterized protein</fullName>
    </submittedName>
</protein>
<accession>A0A2M8EYK4</accession>
<evidence type="ECO:0000313" key="1">
    <source>
        <dbReference type="EMBL" id="PJC31603.1"/>
    </source>
</evidence>
<gene>
    <name evidence="1" type="ORF">CO051_04020</name>
</gene>
<sequence>MKQNESITFGQFLTLQKAASSIYLHQPKSRVSFDISRANNTKKCHQLVRSNSSISPEQQSSYLAYAVSAKSWNKLTRREFDRLKELYGEAVVKIMLIDMNFTKWLHNNSDMRNIITTGGACALESIDTRVLAILKQRHQNAASIIPRYIKEISLRAPTWTQVTGALIPRYGLNIMYDETFPWYLRMEDYGLQDAESVTQHIYDGIFNAVRRYVRLFDPNSKTISLPFTELNLQSKGLIQKWSAIVEPYLRALEKKYGLENGYHNSNDQLKAWVMYTYFGPEILFCVKNYIEEKYPALYKEFNLNKATIHIRGKQIDHLDTERSNTWMHSIILKQKDSKLLLDRKKSLLTPFHCQEVAQLQWLFDHGHSLQSGLAGFLDSNFQGRLLHEESVYPRSILKNKITENLSSEYYDSPLRLHAHNVGETVQFLGRFKQLNSISISKNILLEFQQIKRRAENINRKISVLEDFISVFILVEKFFHVKSRNNSSTQMLESLPVSSKILIKMKKICIKRFRNDAYLKRKLGLSETQSIDVAIYIKDFFDKLLKGTKEKVPINVSKYLLFIKFIQEQSPLIVRQSKQRVSKLTKEKNSADKTAQELVTTVSDNIIYSNTDELATYTNILPLSENYFVTYMQQLLFIKSVRDAYIDMEKIESSKKILKNEKEEKIVEIIQKIFPVIEDCIRFIMLGGDYPWDSRFKYQYRAS</sequence>
<organism evidence="1 2">
    <name type="scientific">Candidatus Roizmanbacteria bacterium CG_4_9_14_0_2_um_filter_39_13</name>
    <dbReference type="NCBI Taxonomy" id="1974839"/>
    <lineage>
        <taxon>Bacteria</taxon>
        <taxon>Candidatus Roizmaniibacteriota</taxon>
    </lineage>
</organism>
<reference evidence="2" key="1">
    <citation type="submission" date="2017-09" db="EMBL/GenBank/DDBJ databases">
        <title>Depth-based differentiation of microbial function through sediment-hosted aquifers and enrichment of novel symbionts in the deep terrestrial subsurface.</title>
        <authorList>
            <person name="Probst A.J."/>
            <person name="Ladd B."/>
            <person name="Jarett J.K."/>
            <person name="Geller-Mcgrath D.E."/>
            <person name="Sieber C.M.K."/>
            <person name="Emerson J.B."/>
            <person name="Anantharaman K."/>
            <person name="Thomas B.C."/>
            <person name="Malmstrom R."/>
            <person name="Stieglmeier M."/>
            <person name="Klingl A."/>
            <person name="Woyke T."/>
            <person name="Ryan C.M."/>
            <person name="Banfield J.F."/>
        </authorList>
    </citation>
    <scope>NUCLEOTIDE SEQUENCE [LARGE SCALE GENOMIC DNA]</scope>
</reference>
<evidence type="ECO:0000313" key="2">
    <source>
        <dbReference type="Proteomes" id="UP000231383"/>
    </source>
</evidence>
<dbReference type="Proteomes" id="UP000231383">
    <property type="component" value="Unassembled WGS sequence"/>
</dbReference>
<proteinExistence type="predicted"/>
<dbReference type="AlphaFoldDB" id="A0A2M8EYK4"/>
<comment type="caution">
    <text evidence="1">The sequence shown here is derived from an EMBL/GenBank/DDBJ whole genome shotgun (WGS) entry which is preliminary data.</text>
</comment>
<dbReference type="EMBL" id="PFSC01000108">
    <property type="protein sequence ID" value="PJC31603.1"/>
    <property type="molecule type" value="Genomic_DNA"/>
</dbReference>
<name>A0A2M8EYK4_9BACT</name>